<sequence>MILLCSCAILPAISAKGNFFSGGPINQGASSSYSPFHHLSTTLSDGWRIRLRSEHDVLLYSPPHSAAGPLESFYQSLLARAKAEMLSNAAPITGSALVRLGSLILLVSAPSIPMPWLLIALFAGNMLDATRRGYTVGYTVNIQPPGADAPNVIRLSLFAVDVPLPGPSGSPISVESASSVDNLETDEELYGSENEAESACKRQCVRPDKIP</sequence>
<reference evidence="3" key="1">
    <citation type="submission" date="2021-03" db="EMBL/GenBank/DDBJ databases">
        <authorList>
            <person name="Tagirdzhanova G."/>
        </authorList>
    </citation>
    <scope>NUCLEOTIDE SEQUENCE</scope>
</reference>
<name>A0A8H3IXT8_9LECA</name>
<proteinExistence type="predicted"/>
<accession>A0A8H3IXT8</accession>
<evidence type="ECO:0000313" key="4">
    <source>
        <dbReference type="Proteomes" id="UP000664521"/>
    </source>
</evidence>
<dbReference type="OrthoDB" id="10540034at2759"/>
<evidence type="ECO:0000256" key="1">
    <source>
        <dbReference type="SAM" id="MobiDB-lite"/>
    </source>
</evidence>
<comment type="caution">
    <text evidence="3">The sequence shown here is derived from an EMBL/GenBank/DDBJ whole genome shotgun (WGS) entry which is preliminary data.</text>
</comment>
<feature type="chain" id="PRO_5034003317" evidence="2">
    <location>
        <begin position="16"/>
        <end position="211"/>
    </location>
</feature>
<protein>
    <submittedName>
        <fullName evidence="3">Uncharacterized protein</fullName>
    </submittedName>
</protein>
<evidence type="ECO:0000256" key="2">
    <source>
        <dbReference type="SAM" id="SignalP"/>
    </source>
</evidence>
<feature type="compositionally biased region" description="Polar residues" evidence="1">
    <location>
        <begin position="171"/>
        <end position="182"/>
    </location>
</feature>
<keyword evidence="4" id="KW-1185">Reference proteome</keyword>
<feature type="compositionally biased region" description="Acidic residues" evidence="1">
    <location>
        <begin position="183"/>
        <end position="196"/>
    </location>
</feature>
<dbReference type="AlphaFoldDB" id="A0A8H3IXT8"/>
<dbReference type="Proteomes" id="UP000664521">
    <property type="component" value="Unassembled WGS sequence"/>
</dbReference>
<keyword evidence="2" id="KW-0732">Signal</keyword>
<feature type="signal peptide" evidence="2">
    <location>
        <begin position="1"/>
        <end position="15"/>
    </location>
</feature>
<feature type="region of interest" description="Disordered" evidence="1">
    <location>
        <begin position="171"/>
        <end position="211"/>
    </location>
</feature>
<organism evidence="3 4">
    <name type="scientific">Heterodermia speciosa</name>
    <dbReference type="NCBI Taxonomy" id="116794"/>
    <lineage>
        <taxon>Eukaryota</taxon>
        <taxon>Fungi</taxon>
        <taxon>Dikarya</taxon>
        <taxon>Ascomycota</taxon>
        <taxon>Pezizomycotina</taxon>
        <taxon>Lecanoromycetes</taxon>
        <taxon>OSLEUM clade</taxon>
        <taxon>Lecanoromycetidae</taxon>
        <taxon>Caliciales</taxon>
        <taxon>Physciaceae</taxon>
        <taxon>Heterodermia</taxon>
    </lineage>
</organism>
<dbReference type="EMBL" id="CAJPDS010000059">
    <property type="protein sequence ID" value="CAF9931464.1"/>
    <property type="molecule type" value="Genomic_DNA"/>
</dbReference>
<gene>
    <name evidence="3" type="ORF">HETSPECPRED_007880</name>
</gene>
<evidence type="ECO:0000313" key="3">
    <source>
        <dbReference type="EMBL" id="CAF9931464.1"/>
    </source>
</evidence>